<feature type="domain" description="RRM" evidence="3">
    <location>
        <begin position="163"/>
        <end position="243"/>
    </location>
</feature>
<evidence type="ECO:0000259" key="3">
    <source>
        <dbReference type="PROSITE" id="PS50102"/>
    </source>
</evidence>
<dbReference type="SUPFAM" id="SSF54928">
    <property type="entry name" value="RNA-binding domain, RBD"/>
    <property type="match status" value="1"/>
</dbReference>
<comment type="caution">
    <text evidence="4">The sequence shown here is derived from an EMBL/GenBank/DDBJ whole genome shotgun (WGS) entry which is preliminary data.</text>
</comment>
<dbReference type="OrthoDB" id="267048at2759"/>
<dbReference type="SMART" id="SM00360">
    <property type="entry name" value="RRM"/>
    <property type="match status" value="1"/>
</dbReference>
<dbReference type="InterPro" id="IPR000504">
    <property type="entry name" value="RRM_dom"/>
</dbReference>
<dbReference type="GO" id="GO:0003723">
    <property type="term" value="F:RNA binding"/>
    <property type="evidence" value="ECO:0007669"/>
    <property type="project" value="UniProtKB-UniRule"/>
</dbReference>
<dbReference type="AlphaFoldDB" id="A0A8J4SS35"/>
<organism evidence="4 5">
    <name type="scientific">Paragonimus heterotremus</name>
    <dbReference type="NCBI Taxonomy" id="100268"/>
    <lineage>
        <taxon>Eukaryota</taxon>
        <taxon>Metazoa</taxon>
        <taxon>Spiralia</taxon>
        <taxon>Lophotrochozoa</taxon>
        <taxon>Platyhelminthes</taxon>
        <taxon>Trematoda</taxon>
        <taxon>Digenea</taxon>
        <taxon>Plagiorchiida</taxon>
        <taxon>Troglotremata</taxon>
        <taxon>Troglotrematidae</taxon>
        <taxon>Paragonimus</taxon>
    </lineage>
</organism>
<proteinExistence type="predicted"/>
<dbReference type="EMBL" id="LUCH01001005">
    <property type="protein sequence ID" value="KAF5403860.1"/>
    <property type="molecule type" value="Genomic_DNA"/>
</dbReference>
<protein>
    <recommendedName>
        <fullName evidence="3">RRM domain-containing protein</fullName>
    </recommendedName>
</protein>
<dbReference type="Proteomes" id="UP000748531">
    <property type="component" value="Unassembled WGS sequence"/>
</dbReference>
<accession>A0A8J4SS35</accession>
<dbReference type="PANTHER" id="PTHR15241:SF386">
    <property type="entry name" value="RNA-BINDING REGION RNP-1 DOMAIN-CONTAINING PROTEIN-RELATED"/>
    <property type="match status" value="1"/>
</dbReference>
<gene>
    <name evidence="4" type="ORF">PHET_02679</name>
</gene>
<dbReference type="Pfam" id="PF00076">
    <property type="entry name" value="RRM_1"/>
    <property type="match status" value="1"/>
</dbReference>
<evidence type="ECO:0000313" key="5">
    <source>
        <dbReference type="Proteomes" id="UP000748531"/>
    </source>
</evidence>
<evidence type="ECO:0000313" key="4">
    <source>
        <dbReference type="EMBL" id="KAF5403860.1"/>
    </source>
</evidence>
<dbReference type="InterPro" id="IPR035979">
    <property type="entry name" value="RBD_domain_sf"/>
</dbReference>
<reference evidence="4" key="1">
    <citation type="submission" date="2019-05" db="EMBL/GenBank/DDBJ databases">
        <title>Annotation for the trematode Paragonimus heterotremus.</title>
        <authorList>
            <person name="Choi Y.-J."/>
        </authorList>
    </citation>
    <scope>NUCLEOTIDE SEQUENCE</scope>
    <source>
        <strain evidence="4">LC</strain>
    </source>
</reference>
<dbReference type="PROSITE" id="PS50102">
    <property type="entry name" value="RRM"/>
    <property type="match status" value="1"/>
</dbReference>
<sequence>MEGVQGSFVSLPEESRSSHRNSNINTIRQEALRNTDSELKSFSEPSSAVVSIATGFHDIKSCATTSSVQSNHLQENTQASISPLPIPLSDHSLVIFSSEKSHSNLTITNKRLSTTKIFSSDKGDNYYEPAVNDGELGTIDCLNSEPVNRRRNDNIVKNMEQSIKLFIGQLPQWIEERDLFPLFEVYGPIQELVILRDRLTGVHKGCAFLTYSTKSAALNCQRKLHNQHTFCGSRQSYLFLFTEYATQRRLLEFLLSGNVLTRLVIKSFDVSKAKCSG</sequence>
<feature type="region of interest" description="Disordered" evidence="2">
    <location>
        <begin position="1"/>
        <end position="28"/>
    </location>
</feature>
<keyword evidence="1" id="KW-0694">RNA-binding</keyword>
<dbReference type="Gene3D" id="3.30.70.330">
    <property type="match status" value="1"/>
</dbReference>
<dbReference type="InterPro" id="IPR012677">
    <property type="entry name" value="Nucleotide-bd_a/b_plait_sf"/>
</dbReference>
<evidence type="ECO:0000256" key="1">
    <source>
        <dbReference type="PROSITE-ProRule" id="PRU00176"/>
    </source>
</evidence>
<evidence type="ECO:0000256" key="2">
    <source>
        <dbReference type="SAM" id="MobiDB-lite"/>
    </source>
</evidence>
<keyword evidence="5" id="KW-1185">Reference proteome</keyword>
<name>A0A8J4SS35_9TREM</name>
<dbReference type="PANTHER" id="PTHR15241">
    <property type="entry name" value="TRANSFORMER-2-RELATED"/>
    <property type="match status" value="1"/>
</dbReference>